<protein>
    <recommendedName>
        <fullName evidence="4">Glycerophosphoryl diester phosphodiesterase membrane domain-containing protein</fullName>
    </recommendedName>
</protein>
<proteinExistence type="predicted"/>
<feature type="transmembrane region" description="Helical" evidence="1">
    <location>
        <begin position="144"/>
        <end position="175"/>
    </location>
</feature>
<comment type="caution">
    <text evidence="2">The sequence shown here is derived from an EMBL/GenBank/DDBJ whole genome shotgun (WGS) entry which is preliminary data.</text>
</comment>
<evidence type="ECO:0000313" key="2">
    <source>
        <dbReference type="EMBL" id="NJR80256.1"/>
    </source>
</evidence>
<evidence type="ECO:0008006" key="4">
    <source>
        <dbReference type="Google" id="ProtNLM"/>
    </source>
</evidence>
<accession>A0ABX1CQN8</accession>
<keyword evidence="1" id="KW-0472">Membrane</keyword>
<feature type="transmembrane region" description="Helical" evidence="1">
    <location>
        <begin position="101"/>
        <end position="124"/>
    </location>
</feature>
<dbReference type="EMBL" id="JAAVJH010000015">
    <property type="protein sequence ID" value="NJR80256.1"/>
    <property type="molecule type" value="Genomic_DNA"/>
</dbReference>
<sequence>MGGRRVRISTVWERTLEVLQGRAGILAAIAALFILLPSLATNALAAFGGSGAATRSVAGAANLASSLLLLVGLLAITAVASDPRVDRARGIVIAVRRLGPALGCVLLLIVAAVLAILPITYLLFSSGATYTAATSRVDLTNARGGPIALAGLAALLLFVVGLYVSAKLVPLFAVIVNERRGLGAFARSFALTRGAAWRLVGVIILYGVVLLVLGIATTSVVGVVARLLLGGEALPAVAFVVSTFGAILTALASTVQAAFYAQYYVAAAEAVAEAGAGEGPEAERAATPF</sequence>
<keyword evidence="1" id="KW-0812">Transmembrane</keyword>
<dbReference type="RefSeq" id="WP_168135805.1">
    <property type="nucleotide sequence ID" value="NZ_JAAVJH010000015.1"/>
</dbReference>
<gene>
    <name evidence="2" type="ORF">HBH26_16870</name>
</gene>
<keyword evidence="1" id="KW-1133">Transmembrane helix</keyword>
<dbReference type="Proteomes" id="UP000732399">
    <property type="component" value="Unassembled WGS sequence"/>
</dbReference>
<name>A0ABX1CQN8_9SPHN</name>
<evidence type="ECO:0000256" key="1">
    <source>
        <dbReference type="SAM" id="Phobius"/>
    </source>
</evidence>
<feature type="transmembrane region" description="Helical" evidence="1">
    <location>
        <begin position="196"/>
        <end position="221"/>
    </location>
</feature>
<evidence type="ECO:0000313" key="3">
    <source>
        <dbReference type="Proteomes" id="UP000732399"/>
    </source>
</evidence>
<reference evidence="2 3" key="1">
    <citation type="submission" date="2020-03" db="EMBL/GenBank/DDBJ databases">
        <authorList>
            <person name="Wang L."/>
            <person name="He N."/>
            <person name="Li Y."/>
            <person name="Fang Y."/>
            <person name="Zhang F."/>
        </authorList>
    </citation>
    <scope>NUCLEOTIDE SEQUENCE [LARGE SCALE GENOMIC DNA]</scope>
    <source>
        <strain evidence="2 3">36D10-4-7</strain>
    </source>
</reference>
<organism evidence="2 3">
    <name type="scientific">Sphingomonas corticis</name>
    <dbReference type="NCBI Taxonomy" id="2722791"/>
    <lineage>
        <taxon>Bacteria</taxon>
        <taxon>Pseudomonadati</taxon>
        <taxon>Pseudomonadota</taxon>
        <taxon>Alphaproteobacteria</taxon>
        <taxon>Sphingomonadales</taxon>
        <taxon>Sphingomonadaceae</taxon>
        <taxon>Sphingomonas</taxon>
    </lineage>
</organism>
<keyword evidence="3" id="KW-1185">Reference proteome</keyword>
<feature type="transmembrane region" description="Helical" evidence="1">
    <location>
        <begin position="60"/>
        <end position="80"/>
    </location>
</feature>
<feature type="transmembrane region" description="Helical" evidence="1">
    <location>
        <begin position="233"/>
        <end position="252"/>
    </location>
</feature>
<feature type="transmembrane region" description="Helical" evidence="1">
    <location>
        <begin position="21"/>
        <end position="40"/>
    </location>
</feature>